<evidence type="ECO:0000256" key="2">
    <source>
        <dbReference type="ARBA" id="ARBA00022448"/>
    </source>
</evidence>
<reference evidence="6 7" key="1">
    <citation type="journal article" date="2015" name="Genome Announc.">
        <title>Expanding the biotechnology potential of lactobacilli through comparative genomics of 213 strains and associated genera.</title>
        <authorList>
            <person name="Sun Z."/>
            <person name="Harris H.M."/>
            <person name="McCann A."/>
            <person name="Guo C."/>
            <person name="Argimon S."/>
            <person name="Zhang W."/>
            <person name="Yang X."/>
            <person name="Jeffery I.B."/>
            <person name="Cooney J.C."/>
            <person name="Kagawa T.F."/>
            <person name="Liu W."/>
            <person name="Song Y."/>
            <person name="Salvetti E."/>
            <person name="Wrobel A."/>
            <person name="Rasinkangas P."/>
            <person name="Parkhill J."/>
            <person name="Rea M.C."/>
            <person name="O'Sullivan O."/>
            <person name="Ritari J."/>
            <person name="Douillard F.P."/>
            <person name="Paul Ross R."/>
            <person name="Yang R."/>
            <person name="Briner A.E."/>
            <person name="Felis G.E."/>
            <person name="de Vos W.M."/>
            <person name="Barrangou R."/>
            <person name="Klaenhammer T.R."/>
            <person name="Caufield P.W."/>
            <person name="Cui Y."/>
            <person name="Zhang H."/>
            <person name="O'Toole P.W."/>
        </authorList>
    </citation>
    <scope>NUCLEOTIDE SEQUENCE [LARGE SCALE GENOMIC DNA]</scope>
    <source>
        <strain evidence="6 7">DSM 19674</strain>
    </source>
</reference>
<dbReference type="InterPro" id="IPR017871">
    <property type="entry name" value="ABC_transporter-like_CS"/>
</dbReference>
<dbReference type="Proteomes" id="UP000051515">
    <property type="component" value="Unassembled WGS sequence"/>
</dbReference>
<keyword evidence="7" id="KW-1185">Reference proteome</keyword>
<dbReference type="OrthoDB" id="9804819at2"/>
<dbReference type="PANTHER" id="PTHR43335:SF4">
    <property type="entry name" value="ABC TRANSPORTER, ATP-BINDING PROTEIN"/>
    <property type="match status" value="1"/>
</dbReference>
<evidence type="ECO:0000256" key="3">
    <source>
        <dbReference type="ARBA" id="ARBA00022741"/>
    </source>
</evidence>
<dbReference type="Pfam" id="PF00005">
    <property type="entry name" value="ABC_tran"/>
    <property type="match status" value="1"/>
</dbReference>
<dbReference type="GO" id="GO:0016887">
    <property type="term" value="F:ATP hydrolysis activity"/>
    <property type="evidence" value="ECO:0007669"/>
    <property type="project" value="InterPro"/>
</dbReference>
<comment type="similarity">
    <text evidence="1">Belongs to the ABC transporter superfamily.</text>
</comment>
<dbReference type="STRING" id="1423788.FC78_GL000891"/>
<dbReference type="InterPro" id="IPR027417">
    <property type="entry name" value="P-loop_NTPase"/>
</dbReference>
<dbReference type="EMBL" id="AZDY01000001">
    <property type="protein sequence ID" value="KRK85086.1"/>
    <property type="molecule type" value="Genomic_DNA"/>
</dbReference>
<gene>
    <name evidence="6" type="ORF">FC78_GL000891</name>
</gene>
<evidence type="ECO:0000259" key="5">
    <source>
        <dbReference type="PROSITE" id="PS50893"/>
    </source>
</evidence>
<dbReference type="PROSITE" id="PS00211">
    <property type="entry name" value="ABC_TRANSPORTER_1"/>
    <property type="match status" value="1"/>
</dbReference>
<protein>
    <submittedName>
        <fullName evidence="6">ABC transporter, ATP-binding protein</fullName>
    </submittedName>
</protein>
<accession>A0A0R1KNC9</accession>
<dbReference type="SUPFAM" id="SSF52540">
    <property type="entry name" value="P-loop containing nucleoside triphosphate hydrolases"/>
    <property type="match status" value="1"/>
</dbReference>
<name>A0A0R1KNC9_9LACO</name>
<evidence type="ECO:0000256" key="4">
    <source>
        <dbReference type="ARBA" id="ARBA00022840"/>
    </source>
</evidence>
<dbReference type="PANTHER" id="PTHR43335">
    <property type="entry name" value="ABC TRANSPORTER, ATP-BINDING PROTEIN"/>
    <property type="match status" value="1"/>
</dbReference>
<dbReference type="InterPro" id="IPR003439">
    <property type="entry name" value="ABC_transporter-like_ATP-bd"/>
</dbReference>
<keyword evidence="2" id="KW-0813">Transport</keyword>
<keyword evidence="4 6" id="KW-0067">ATP-binding</keyword>
<dbReference type="GO" id="GO:0005524">
    <property type="term" value="F:ATP binding"/>
    <property type="evidence" value="ECO:0007669"/>
    <property type="project" value="UniProtKB-KW"/>
</dbReference>
<dbReference type="Gene3D" id="3.40.50.300">
    <property type="entry name" value="P-loop containing nucleotide triphosphate hydrolases"/>
    <property type="match status" value="1"/>
</dbReference>
<dbReference type="RefSeq" id="WP_056950326.1">
    <property type="nucleotide sequence ID" value="NZ_AZDY01000001.1"/>
</dbReference>
<sequence>MLSIKNVTTFIEGKKIIHDVSLNISPGEIVGLIGPNGAGKTTFMKTILGLTKFTGDISIDEKNVTEDNHQALRKVGALIEHPAIYPFLTGRQNLLLYSESNNDLEEIVSTLKMENFIDKKSKDYSLGMKQKLGIGIALLNDPELVILDEPMNGLDIESTIMIRDVIRKYAEQGCMFLISSHILGELQKVMTQVVLLRSGKVILNRSMASLNQDSSKKYFVQVDKENLIEDLLNHNNICNQRVGDYLEIDSQNVNLMENLVFQNGLYLTRLEPEKLNLEEKIVKILTDKEGSDNEE</sequence>
<organism evidence="6 7">
    <name type="scientific">Companilactobacillus bobalius DSM 19674</name>
    <dbReference type="NCBI Taxonomy" id="1423788"/>
    <lineage>
        <taxon>Bacteria</taxon>
        <taxon>Bacillati</taxon>
        <taxon>Bacillota</taxon>
        <taxon>Bacilli</taxon>
        <taxon>Lactobacillales</taxon>
        <taxon>Lactobacillaceae</taxon>
        <taxon>Companilactobacillus</taxon>
        <taxon>Companilactobacillus bobalius</taxon>
    </lineage>
</organism>
<feature type="domain" description="ABC transporter" evidence="5">
    <location>
        <begin position="2"/>
        <end position="223"/>
    </location>
</feature>
<dbReference type="InterPro" id="IPR003593">
    <property type="entry name" value="AAA+_ATPase"/>
</dbReference>
<evidence type="ECO:0000313" key="7">
    <source>
        <dbReference type="Proteomes" id="UP000051515"/>
    </source>
</evidence>
<dbReference type="PROSITE" id="PS50893">
    <property type="entry name" value="ABC_TRANSPORTER_2"/>
    <property type="match status" value="1"/>
</dbReference>
<evidence type="ECO:0000256" key="1">
    <source>
        <dbReference type="ARBA" id="ARBA00005417"/>
    </source>
</evidence>
<dbReference type="SMART" id="SM00382">
    <property type="entry name" value="AAA"/>
    <property type="match status" value="1"/>
</dbReference>
<dbReference type="PATRIC" id="fig|1423788.3.peg.916"/>
<comment type="caution">
    <text evidence="6">The sequence shown here is derived from an EMBL/GenBank/DDBJ whole genome shotgun (WGS) entry which is preliminary data.</text>
</comment>
<proteinExistence type="inferred from homology"/>
<evidence type="ECO:0000313" key="6">
    <source>
        <dbReference type="EMBL" id="KRK85086.1"/>
    </source>
</evidence>
<keyword evidence="3" id="KW-0547">Nucleotide-binding</keyword>
<dbReference type="AlphaFoldDB" id="A0A0R1KNC9"/>